<accession>A0A370GVW5</accession>
<dbReference type="EC" id="2.1.3.15" evidence="13"/>
<keyword evidence="5 13" id="KW-0547">Nucleotide-binding</keyword>
<keyword evidence="3 13" id="KW-0808">Transferase</keyword>
<keyword evidence="11 13" id="KW-0275">Fatty acid biosynthesis</keyword>
<dbReference type="InterPro" id="IPR041010">
    <property type="entry name" value="Znf-ACC"/>
</dbReference>
<feature type="domain" description="CoA carboxyltransferase N-terminal" evidence="14">
    <location>
        <begin position="26"/>
        <end position="288"/>
    </location>
</feature>
<dbReference type="NCBIfam" id="TIGR00515">
    <property type="entry name" value="accD"/>
    <property type="match status" value="1"/>
</dbReference>
<dbReference type="PANTHER" id="PTHR42995">
    <property type="entry name" value="ACETYL-COENZYME A CARBOXYLASE CARBOXYL TRANSFERASE SUBUNIT BETA, CHLOROPLASTIC"/>
    <property type="match status" value="1"/>
</dbReference>
<dbReference type="InterPro" id="IPR034733">
    <property type="entry name" value="AcCoA_carboxyl_beta"/>
</dbReference>
<dbReference type="PRINTS" id="PR01070">
    <property type="entry name" value="ACCCTRFRASEB"/>
</dbReference>
<dbReference type="AlphaFoldDB" id="A0A370GVW5"/>
<dbReference type="Gene3D" id="3.90.226.10">
    <property type="entry name" value="2-enoyl-CoA Hydratase, Chain A, domain 1"/>
    <property type="match status" value="1"/>
</dbReference>
<comment type="similarity">
    <text evidence="13">Belongs to the AccD/PCCB family.</text>
</comment>
<evidence type="ECO:0000313" key="16">
    <source>
        <dbReference type="Proteomes" id="UP000254720"/>
    </source>
</evidence>
<feature type="binding site" evidence="13">
    <location>
        <position position="49"/>
    </location>
    <ligand>
        <name>Zn(2+)</name>
        <dbReference type="ChEBI" id="CHEBI:29105"/>
    </ligand>
</feature>
<reference evidence="15 16" key="1">
    <citation type="submission" date="2018-07" db="EMBL/GenBank/DDBJ databases">
        <title>Genomic Encyclopedia of Type Strains, Phase IV (KMG-IV): sequencing the most valuable type-strain genomes for metagenomic binning, comparative biology and taxonomic classification.</title>
        <authorList>
            <person name="Goeker M."/>
        </authorList>
    </citation>
    <scope>NUCLEOTIDE SEQUENCE [LARGE SCALE GENOMIC DNA]</scope>
    <source>
        <strain evidence="15 16">DSM 16500</strain>
    </source>
</reference>
<comment type="cofactor">
    <cofactor evidence="13">
        <name>Zn(2+)</name>
        <dbReference type="ChEBI" id="CHEBI:29105"/>
    </cofactor>
    <text evidence="13">Binds 1 zinc ion per subunit.</text>
</comment>
<comment type="pathway">
    <text evidence="13">Lipid metabolism; malonyl-CoA biosynthesis; malonyl-CoA from acetyl-CoA: step 1/1.</text>
</comment>
<keyword evidence="2 13" id="KW-0444">Lipid biosynthesis</keyword>
<gene>
    <name evidence="13" type="primary">accD</name>
    <name evidence="15" type="ORF">C8D86_10681</name>
</gene>
<evidence type="ECO:0000256" key="10">
    <source>
        <dbReference type="ARBA" id="ARBA00023098"/>
    </source>
</evidence>
<dbReference type="GO" id="GO:0005524">
    <property type="term" value="F:ATP binding"/>
    <property type="evidence" value="ECO:0007669"/>
    <property type="project" value="UniProtKB-KW"/>
</dbReference>
<dbReference type="InterPro" id="IPR029045">
    <property type="entry name" value="ClpP/crotonase-like_dom_sf"/>
</dbReference>
<dbReference type="GO" id="GO:2001295">
    <property type="term" value="P:malonyl-CoA biosynthetic process"/>
    <property type="evidence" value="ECO:0007669"/>
    <property type="project" value="UniProtKB-UniRule"/>
</dbReference>
<feature type="binding site" evidence="13">
    <location>
        <position position="52"/>
    </location>
    <ligand>
        <name>Zn(2+)</name>
        <dbReference type="ChEBI" id="CHEBI:29105"/>
    </ligand>
</feature>
<feature type="binding site" evidence="13">
    <location>
        <position position="33"/>
    </location>
    <ligand>
        <name>Zn(2+)</name>
        <dbReference type="ChEBI" id="CHEBI:29105"/>
    </ligand>
</feature>
<dbReference type="HAMAP" id="MF_01395">
    <property type="entry name" value="AcetylCoA_CT_beta"/>
    <property type="match status" value="1"/>
</dbReference>
<evidence type="ECO:0000256" key="11">
    <source>
        <dbReference type="ARBA" id="ARBA00023160"/>
    </source>
</evidence>
<organism evidence="15 16">
    <name type="scientific">Aquicella lusitana</name>
    <dbReference type="NCBI Taxonomy" id="254246"/>
    <lineage>
        <taxon>Bacteria</taxon>
        <taxon>Pseudomonadati</taxon>
        <taxon>Pseudomonadota</taxon>
        <taxon>Gammaproteobacteria</taxon>
        <taxon>Legionellales</taxon>
        <taxon>Coxiellaceae</taxon>
        <taxon>Aquicella</taxon>
    </lineage>
</organism>
<dbReference type="PROSITE" id="PS50980">
    <property type="entry name" value="COA_CT_NTER"/>
    <property type="match status" value="1"/>
</dbReference>
<keyword evidence="16" id="KW-1185">Reference proteome</keyword>
<evidence type="ECO:0000259" key="14">
    <source>
        <dbReference type="PROSITE" id="PS50980"/>
    </source>
</evidence>
<dbReference type="InterPro" id="IPR000438">
    <property type="entry name" value="Acetyl_CoA_COase_Trfase_b_su"/>
</dbReference>
<evidence type="ECO:0000256" key="5">
    <source>
        <dbReference type="ARBA" id="ARBA00022741"/>
    </source>
</evidence>
<keyword evidence="4 13" id="KW-0479">Metal-binding</keyword>
<dbReference type="InterPro" id="IPR011762">
    <property type="entry name" value="COA_CT_N"/>
</dbReference>
<comment type="subcellular location">
    <subcellularLocation>
        <location evidence="1 13">Cytoplasm</location>
    </subcellularLocation>
</comment>
<comment type="caution">
    <text evidence="15">The sequence shown here is derived from an EMBL/GenBank/DDBJ whole genome shotgun (WGS) entry which is preliminary data.</text>
</comment>
<sequence>MNWFKKLLPSRIRTGASSKKGVPEGLWSKCDNCNSILYRSELERNLEVCPKCDYHIRIAARTRLQYFLDPDSGIEIAADVGPEDRLKFRDLKKYKDRLAAAQKETGEKEALIAMRGELYALPVVAVAFEYGFIGGSMGAAVGERFVRAVNTCIEQHVPLVCFSASGGARMQEALISLMQMAKVSAALAQLSEQGIPYISVLTDPTMGGVSASLAMLGDIIIAEPNALIGFAGPRVIEQTVREKLPEGFQRSEFLLKHGAIDMILHRSEMRQGIARLLAKLTKQKIVVA</sequence>
<keyword evidence="13" id="KW-0963">Cytoplasm</keyword>
<comment type="subunit">
    <text evidence="13">Acetyl-CoA carboxylase is a heterohexamer composed of biotin carboxyl carrier protein (AccB), biotin carboxylase (AccC) and two subunits each of ACCase subunit alpha (AccA) and ACCase subunit beta (AccD).</text>
</comment>
<evidence type="ECO:0000256" key="6">
    <source>
        <dbReference type="ARBA" id="ARBA00022771"/>
    </source>
</evidence>
<protein>
    <recommendedName>
        <fullName evidence="13">Acetyl-coenzyme A carboxylase carboxyl transferase subunit beta</fullName>
        <shortName evidence="13">ACCase subunit beta</shortName>
        <shortName evidence="13">Acetyl-CoA carboxylase carboxyltransferase subunit beta</shortName>
        <ecNumber evidence="13">2.1.3.15</ecNumber>
    </recommendedName>
</protein>
<comment type="catalytic activity">
    <reaction evidence="13">
        <text>N(6)-carboxybiotinyl-L-lysyl-[protein] + acetyl-CoA = N(6)-biotinyl-L-lysyl-[protein] + malonyl-CoA</text>
        <dbReference type="Rhea" id="RHEA:54728"/>
        <dbReference type="Rhea" id="RHEA-COMP:10505"/>
        <dbReference type="Rhea" id="RHEA-COMP:10506"/>
        <dbReference type="ChEBI" id="CHEBI:57288"/>
        <dbReference type="ChEBI" id="CHEBI:57384"/>
        <dbReference type="ChEBI" id="CHEBI:83144"/>
        <dbReference type="ChEBI" id="CHEBI:83145"/>
        <dbReference type="EC" id="2.1.3.15"/>
    </reaction>
</comment>
<dbReference type="SUPFAM" id="SSF52096">
    <property type="entry name" value="ClpP/crotonase"/>
    <property type="match status" value="1"/>
</dbReference>
<keyword evidence="9 13" id="KW-0067">ATP-binding</keyword>
<evidence type="ECO:0000313" key="15">
    <source>
        <dbReference type="EMBL" id="RDI46073.1"/>
    </source>
</evidence>
<comment type="function">
    <text evidence="12 13">Component of the acetyl coenzyme A carboxylase (ACC) complex. Biotin carboxylase (BC) catalyzes the carboxylation of biotin on its carrier protein (BCCP) and then the CO(2) group is transferred by the transcarboxylase to acetyl-CoA to form malonyl-CoA.</text>
</comment>
<feature type="binding site" evidence="13">
    <location>
        <position position="30"/>
    </location>
    <ligand>
        <name>Zn(2+)</name>
        <dbReference type="ChEBI" id="CHEBI:29105"/>
    </ligand>
</feature>
<dbReference type="PANTHER" id="PTHR42995:SF5">
    <property type="entry name" value="ACETYL-COENZYME A CARBOXYLASE CARBOXYL TRANSFERASE SUBUNIT BETA, CHLOROPLASTIC"/>
    <property type="match status" value="1"/>
</dbReference>
<evidence type="ECO:0000256" key="4">
    <source>
        <dbReference type="ARBA" id="ARBA00022723"/>
    </source>
</evidence>
<dbReference type="GO" id="GO:0008270">
    <property type="term" value="F:zinc ion binding"/>
    <property type="evidence" value="ECO:0007669"/>
    <property type="project" value="UniProtKB-UniRule"/>
</dbReference>
<evidence type="ECO:0000256" key="1">
    <source>
        <dbReference type="ARBA" id="ARBA00004496"/>
    </source>
</evidence>
<dbReference type="UniPathway" id="UPA00655">
    <property type="reaction ID" value="UER00711"/>
</dbReference>
<evidence type="ECO:0000256" key="12">
    <source>
        <dbReference type="ARBA" id="ARBA00025280"/>
    </source>
</evidence>
<evidence type="ECO:0000256" key="3">
    <source>
        <dbReference type="ARBA" id="ARBA00022679"/>
    </source>
</evidence>
<name>A0A370GVW5_9COXI</name>
<evidence type="ECO:0000256" key="7">
    <source>
        <dbReference type="ARBA" id="ARBA00022832"/>
    </source>
</evidence>
<dbReference type="GO" id="GO:0009329">
    <property type="term" value="C:acetate CoA-transferase complex"/>
    <property type="evidence" value="ECO:0007669"/>
    <property type="project" value="TreeGrafter"/>
</dbReference>
<dbReference type="Pfam" id="PF17848">
    <property type="entry name" value="Zn_ribbon_ACC"/>
    <property type="match status" value="1"/>
</dbReference>
<evidence type="ECO:0000256" key="13">
    <source>
        <dbReference type="HAMAP-Rule" id="MF_01395"/>
    </source>
</evidence>
<evidence type="ECO:0000256" key="2">
    <source>
        <dbReference type="ARBA" id="ARBA00022516"/>
    </source>
</evidence>
<dbReference type="GO" id="GO:0003989">
    <property type="term" value="F:acetyl-CoA carboxylase activity"/>
    <property type="evidence" value="ECO:0007669"/>
    <property type="project" value="InterPro"/>
</dbReference>
<evidence type="ECO:0000256" key="8">
    <source>
        <dbReference type="ARBA" id="ARBA00022833"/>
    </source>
</evidence>
<dbReference type="Pfam" id="PF01039">
    <property type="entry name" value="Carboxyl_trans"/>
    <property type="match status" value="1"/>
</dbReference>
<dbReference type="OrthoDB" id="9772975at2"/>
<dbReference type="GO" id="GO:0016743">
    <property type="term" value="F:carboxyl- or carbamoyltransferase activity"/>
    <property type="evidence" value="ECO:0007669"/>
    <property type="project" value="UniProtKB-UniRule"/>
</dbReference>
<keyword evidence="8 13" id="KW-0862">Zinc</keyword>
<keyword evidence="10 13" id="KW-0443">Lipid metabolism</keyword>
<feature type="zinc finger region" description="C4-type" evidence="13">
    <location>
        <begin position="30"/>
        <end position="52"/>
    </location>
</feature>
<keyword evidence="6 13" id="KW-0863">Zinc-finger</keyword>
<dbReference type="EMBL" id="QQAX01000006">
    <property type="protein sequence ID" value="RDI46073.1"/>
    <property type="molecule type" value="Genomic_DNA"/>
</dbReference>
<proteinExistence type="inferred from homology"/>
<dbReference type="GO" id="GO:0006633">
    <property type="term" value="P:fatty acid biosynthetic process"/>
    <property type="evidence" value="ECO:0007669"/>
    <property type="project" value="UniProtKB-KW"/>
</dbReference>
<dbReference type="Proteomes" id="UP000254720">
    <property type="component" value="Unassembled WGS sequence"/>
</dbReference>
<keyword evidence="7 13" id="KW-0276">Fatty acid metabolism</keyword>
<dbReference type="RefSeq" id="WP_114833971.1">
    <property type="nucleotide sequence ID" value="NZ_LR699114.1"/>
</dbReference>
<evidence type="ECO:0000256" key="9">
    <source>
        <dbReference type="ARBA" id="ARBA00022840"/>
    </source>
</evidence>